<accession>A0ABM0K272</accession>
<feature type="region of interest" description="Disordered" evidence="2">
    <location>
        <begin position="611"/>
        <end position="658"/>
    </location>
</feature>
<feature type="compositionally biased region" description="Basic residues" evidence="2">
    <location>
        <begin position="886"/>
        <end position="899"/>
    </location>
</feature>
<feature type="region of interest" description="Disordered" evidence="2">
    <location>
        <begin position="707"/>
        <end position="730"/>
    </location>
</feature>
<feature type="region of interest" description="Disordered" evidence="2">
    <location>
        <begin position="1625"/>
        <end position="1798"/>
    </location>
</feature>
<keyword evidence="4" id="KW-1185">Reference proteome</keyword>
<dbReference type="Proteomes" id="UP000694888">
    <property type="component" value="Unplaced"/>
</dbReference>
<feature type="region of interest" description="Disordered" evidence="2">
    <location>
        <begin position="1215"/>
        <end position="1255"/>
    </location>
</feature>
<name>A0ABM0K272_APLCA</name>
<evidence type="ECO:0000256" key="2">
    <source>
        <dbReference type="SAM" id="MobiDB-lite"/>
    </source>
</evidence>
<feature type="compositionally biased region" description="Polar residues" evidence="2">
    <location>
        <begin position="1446"/>
        <end position="1456"/>
    </location>
</feature>
<reference evidence="5" key="1">
    <citation type="submission" date="2025-08" db="UniProtKB">
        <authorList>
            <consortium name="RefSeq"/>
        </authorList>
    </citation>
    <scope>IDENTIFICATION</scope>
</reference>
<evidence type="ECO:0000256" key="1">
    <source>
        <dbReference type="SAM" id="Coils"/>
    </source>
</evidence>
<feature type="compositionally biased region" description="Basic and acidic residues" evidence="2">
    <location>
        <begin position="613"/>
        <end position="635"/>
    </location>
</feature>
<feature type="compositionally biased region" description="Polar residues" evidence="2">
    <location>
        <begin position="645"/>
        <end position="658"/>
    </location>
</feature>
<feature type="compositionally biased region" description="Basic and acidic residues" evidence="2">
    <location>
        <begin position="1630"/>
        <end position="1664"/>
    </location>
</feature>
<feature type="transmembrane region" description="Helical" evidence="3">
    <location>
        <begin position="21"/>
        <end position="40"/>
    </location>
</feature>
<keyword evidence="3" id="KW-0472">Membrane</keyword>
<feature type="compositionally biased region" description="Basic and acidic residues" evidence="2">
    <location>
        <begin position="1671"/>
        <end position="1683"/>
    </location>
</feature>
<keyword evidence="3" id="KW-1133">Transmembrane helix</keyword>
<feature type="compositionally biased region" description="Basic and acidic residues" evidence="2">
    <location>
        <begin position="1690"/>
        <end position="1719"/>
    </location>
</feature>
<evidence type="ECO:0000256" key="3">
    <source>
        <dbReference type="SAM" id="Phobius"/>
    </source>
</evidence>
<feature type="region of interest" description="Disordered" evidence="2">
    <location>
        <begin position="817"/>
        <end position="914"/>
    </location>
</feature>
<keyword evidence="3" id="KW-0812">Transmembrane</keyword>
<evidence type="ECO:0000313" key="5">
    <source>
        <dbReference type="RefSeq" id="XP_005106998.1"/>
    </source>
</evidence>
<sequence length="1798" mass="205861">MYQQNMKAKIIQFITKHRANLIRSSLLQLLIGITMQFHGIEHLRHSQRRSPKDTSAHSLGTKSDWDFLHDRRGSNLEKFENIRTPSVSKTVIRREKGRTIAWLKTTSDVKAPSLWSTFFRRFLLNIPRTHLSRFEAGTRTVDMVSTLQRQSRRLRVKELLLKPDSITFNEKKGFPWLKAGNKVEKKKDKFKEDTATTRGKHLQITSLVLKKKLKSSMWSDLKNASRSLYNFKHQYTRATSPLRKSNIYNLYLANQRDRRLFFLLKRARQMLFVRIHDQEEHVRHLREILQEERKMTDSLGVNINKVTRGLSQCLQWLRAVLDGVSLMGEYFKGKDVISYLDKGKISRVNNTTSYTQKALLPLQVKITVSTNTSFPILEYLFQVFNHFYNAFMYVIRGAPKAIFEALQKYQKWNGSRERDAGYSVETGRSHYEDLRNETKDAVQKTIHLAIHNAEESRGSLGTGSKSLWSRSDIKPLSMDVLESLGRTSVKAKRETSVKPAPQENMVVEQSDIYSINKRGGRHLLSYPQPRPNNKQHANTRQTKHGGARKDDEMTNDFDKVPHHIPPGYSDSHPGRLAAPYEDSSRYELRRRIKNRHRQNFFFEKSSNMNPLSRDIRFDRSPLRQSEHRSRATERQKTHRDKHNLPTVTSEPQTNDKAYTTDQRYGTASRKWSHSDITADKLRGKLLALLKILHKKRLLSKSDRTVLSRPLEKAHDSKESSTNKDLGNEEKLADSTLSNILARKTENQMDLGLGSGGSKAIRLTQEERDLGFPFHSFRLQQNKFLHAEPTEADRQVLRNIELLTRRVLAADEDIPTTIDDGGEIYQTHDEETVSTVTDTKGESDGAEDGGGENGAFSDESDKDKNIMKSKRRKRREVFAGGQSYSNRGKKNSTLKSKLRGKTQVVEPKADPGNNLKNSVFKKIHEGVPGLPSRLSKYYANERVTGRSVSVKSVSRRERAAVQVDVVDRYGNKLRATHEEQMMNNFSQRWAKLRPGLKKMQRNISKGREKFEESERQLVRLLKKGDKLANMVLVSNKRSRVDEAMRKAAFKNAETEFRRYKADLKLQQRKTEAKEYAAMTDDISKKISLVKNVLAKQRAYQDAKEETEFELGPYAPFSFENRNAVYKVKGRDGLHDDDRYVLVDEEGEVEQLGSEDQAVNRLAILYFEGDRKVHKALAATTKGVVTLDDYKEETKSDPDLLKVDHMLTNLLQRNRRSAVVGERNADDDPLRRLEKSDRDTTYIGDEEKVDDDSDDGVHDVSGIVQNPNLDPILSYAFEKDIPTGDSDPDADPADILFNNLGKEKDTRSHREKVDNNYQKNVLPAEFIPERGLTSRVQPNQIHILDSRLSTLGNSKTGNDGYLEHSPMSFSSTTSVDDNLDILEKSKSMEAVPADLVLSVQFPNSVMSGKYDRGGLGKQNAYGKENELNSVKLAVGNNGLGGKRETHSQRYTPAVSPQNPLGRAQEMFSTSRHPLEMGDVTDLGDINDDEVDAQAESVLIRHGVFPGDGGLLDIDKEMQKIDVDTAKGHYESALFDRNRNMGAFDDIVEASIGNVTLADYKDINWDAMERQKGEELLSQKERNDIDMDKKKLDTTFAKLEKAENELKQKLDDEEKNAVKEIHDEIKARRKEQKHIDKELERDEKQKQMEETDTKHAVNELEKEMEQRTKKKIEKLKTKEKELDRALKEKKKKSGEEEKLAKEDKKVKNKEDKESDRFVRIRVDNNQTMRDFLKENKGGRNSRYEGRVADEKTKEDLNGEGVNEDIESGDLEDAEKENQEPTVATVEGGDEESGPLSWFGFG</sequence>
<organism evidence="4 5">
    <name type="scientific">Aplysia californica</name>
    <name type="common">California sea hare</name>
    <dbReference type="NCBI Taxonomy" id="6500"/>
    <lineage>
        <taxon>Eukaryota</taxon>
        <taxon>Metazoa</taxon>
        <taxon>Spiralia</taxon>
        <taxon>Lophotrochozoa</taxon>
        <taxon>Mollusca</taxon>
        <taxon>Gastropoda</taxon>
        <taxon>Heterobranchia</taxon>
        <taxon>Euthyneura</taxon>
        <taxon>Tectipleura</taxon>
        <taxon>Aplysiida</taxon>
        <taxon>Aplysioidea</taxon>
        <taxon>Aplysiidae</taxon>
        <taxon>Aplysia</taxon>
    </lineage>
</organism>
<feature type="compositionally biased region" description="Basic and acidic residues" evidence="2">
    <location>
        <begin position="1727"/>
        <end position="1753"/>
    </location>
</feature>
<dbReference type="RefSeq" id="XP_005106998.1">
    <property type="nucleotide sequence ID" value="XM_005106941.2"/>
</dbReference>
<feature type="compositionally biased region" description="Basic and acidic residues" evidence="2">
    <location>
        <begin position="547"/>
        <end position="557"/>
    </location>
</feature>
<keyword evidence="1" id="KW-0175">Coiled coil</keyword>
<feature type="region of interest" description="Disordered" evidence="2">
    <location>
        <begin position="521"/>
        <end position="557"/>
    </location>
</feature>
<protein>
    <submittedName>
        <fullName evidence="5">Uncharacterized protein LOC101862892 isoform X1</fullName>
    </submittedName>
</protein>
<feature type="coiled-coil region" evidence="1">
    <location>
        <begin position="995"/>
        <end position="1022"/>
    </location>
</feature>
<feature type="region of interest" description="Disordered" evidence="2">
    <location>
        <begin position="1438"/>
        <end position="1458"/>
    </location>
</feature>
<feature type="region of interest" description="Disordered" evidence="2">
    <location>
        <begin position="490"/>
        <end position="509"/>
    </location>
</feature>
<dbReference type="GeneID" id="101862892"/>
<evidence type="ECO:0000313" key="4">
    <source>
        <dbReference type="Proteomes" id="UP000694888"/>
    </source>
</evidence>
<gene>
    <name evidence="5" type="primary">LOC101862892</name>
</gene>
<feature type="compositionally biased region" description="Acidic residues" evidence="2">
    <location>
        <begin position="1758"/>
        <end position="1771"/>
    </location>
</feature>
<proteinExistence type="predicted"/>
<feature type="compositionally biased region" description="Polar residues" evidence="2">
    <location>
        <begin position="531"/>
        <end position="540"/>
    </location>
</feature>
<feature type="compositionally biased region" description="Basic and acidic residues" evidence="2">
    <location>
        <begin position="1221"/>
        <end position="1238"/>
    </location>
</feature>